<accession>A0A7T7UWS0</accession>
<dbReference type="InterPro" id="IPR036249">
    <property type="entry name" value="Thioredoxin-like_sf"/>
</dbReference>
<organism evidence="6 7">
    <name type="scientific">Elizabethkingia bruuniana</name>
    <dbReference type="NCBI Taxonomy" id="1756149"/>
    <lineage>
        <taxon>Bacteria</taxon>
        <taxon>Pseudomonadati</taxon>
        <taxon>Bacteroidota</taxon>
        <taxon>Flavobacteriia</taxon>
        <taxon>Flavobacteriales</taxon>
        <taxon>Weeksellaceae</taxon>
        <taxon>Elizabethkingia</taxon>
    </lineage>
</organism>
<evidence type="ECO:0000313" key="7">
    <source>
        <dbReference type="Proteomes" id="UP000595426"/>
    </source>
</evidence>
<dbReference type="InterPro" id="IPR050553">
    <property type="entry name" value="Thioredoxin_ResA/DsbE_sf"/>
</dbReference>
<comment type="subcellular location">
    <subcellularLocation>
        <location evidence="1">Cell envelope</location>
    </subcellularLocation>
</comment>
<dbReference type="GO" id="GO:0017004">
    <property type="term" value="P:cytochrome complex assembly"/>
    <property type="evidence" value="ECO:0007669"/>
    <property type="project" value="UniProtKB-KW"/>
</dbReference>
<dbReference type="PANTHER" id="PTHR42852:SF6">
    <property type="entry name" value="THIOL:DISULFIDE INTERCHANGE PROTEIN DSBE"/>
    <property type="match status" value="1"/>
</dbReference>
<dbReference type="RefSeq" id="WP_059333788.1">
    <property type="nucleotide sequence ID" value="NZ_CBCSDR010000005.1"/>
</dbReference>
<keyword evidence="7" id="KW-1185">Reference proteome</keyword>
<dbReference type="AlphaFoldDB" id="A0A7T7UWS0"/>
<dbReference type="Proteomes" id="UP000595426">
    <property type="component" value="Chromosome"/>
</dbReference>
<evidence type="ECO:0000313" key="6">
    <source>
        <dbReference type="EMBL" id="QQN57449.1"/>
    </source>
</evidence>
<dbReference type="GO" id="GO:0030313">
    <property type="term" value="C:cell envelope"/>
    <property type="evidence" value="ECO:0007669"/>
    <property type="project" value="UniProtKB-SubCell"/>
</dbReference>
<evidence type="ECO:0000259" key="5">
    <source>
        <dbReference type="PROSITE" id="PS51352"/>
    </source>
</evidence>
<evidence type="ECO:0000256" key="4">
    <source>
        <dbReference type="ARBA" id="ARBA00023284"/>
    </source>
</evidence>
<evidence type="ECO:0000256" key="1">
    <source>
        <dbReference type="ARBA" id="ARBA00004196"/>
    </source>
</evidence>
<dbReference type="KEGG" id="egm:AYC65_02550"/>
<dbReference type="OrthoDB" id="710833at2"/>
<dbReference type="CDD" id="cd02966">
    <property type="entry name" value="TlpA_like_family"/>
    <property type="match status" value="1"/>
</dbReference>
<name>A0A7T7UWS0_9FLAO</name>
<dbReference type="InterPro" id="IPR000866">
    <property type="entry name" value="AhpC/TSA"/>
</dbReference>
<reference evidence="6 7" key="1">
    <citation type="submission" date="2020-12" db="EMBL/GenBank/DDBJ databases">
        <title>FDA dAtabase for Regulatory Grade micrObial Sequences (FDA-ARGOS): Supporting development and validation of Infectious Disease Dx tests.</title>
        <authorList>
            <person name="Kerrigan L."/>
            <person name="Long C."/>
            <person name="Tallon L."/>
            <person name="Sadzewicz L."/>
            <person name="Zhao X."/>
            <person name="Boylan J."/>
            <person name="Ott S."/>
            <person name="Bowen H."/>
            <person name="Vavikolanu K."/>
            <person name="Mehta A."/>
            <person name="Aluvathingal J."/>
            <person name="Nadendla S."/>
            <person name="Yan Y."/>
            <person name="Sichtig H."/>
        </authorList>
    </citation>
    <scope>NUCLEOTIDE SEQUENCE [LARGE SCALE GENOMIC DNA]</scope>
    <source>
        <strain evidence="6 7">FDAARGOS_1031</strain>
    </source>
</reference>
<evidence type="ECO:0000256" key="2">
    <source>
        <dbReference type="ARBA" id="ARBA00022748"/>
    </source>
</evidence>
<dbReference type="PANTHER" id="PTHR42852">
    <property type="entry name" value="THIOL:DISULFIDE INTERCHANGE PROTEIN DSBE"/>
    <property type="match status" value="1"/>
</dbReference>
<dbReference type="InterPro" id="IPR013766">
    <property type="entry name" value="Thioredoxin_domain"/>
</dbReference>
<dbReference type="Gene3D" id="3.40.30.10">
    <property type="entry name" value="Glutaredoxin"/>
    <property type="match status" value="1"/>
</dbReference>
<dbReference type="PROSITE" id="PS51352">
    <property type="entry name" value="THIOREDOXIN_2"/>
    <property type="match status" value="1"/>
</dbReference>
<dbReference type="Pfam" id="PF00578">
    <property type="entry name" value="AhpC-TSA"/>
    <property type="match status" value="1"/>
</dbReference>
<dbReference type="GeneID" id="93131764"/>
<proteinExistence type="predicted"/>
<gene>
    <name evidence="6" type="ORF">I6H88_13450</name>
</gene>
<keyword evidence="4" id="KW-0676">Redox-active center</keyword>
<feature type="domain" description="Thioredoxin" evidence="5">
    <location>
        <begin position="241"/>
        <end position="384"/>
    </location>
</feature>
<dbReference type="SUPFAM" id="SSF52833">
    <property type="entry name" value="Thioredoxin-like"/>
    <property type="match status" value="1"/>
</dbReference>
<sequence length="385" mass="45186">MKNLLFLFYFPLFILSKSQVVKTAITGKINGSVPDNTKLLVYDREKTDTIIIRKNTFTLNRDIKYPTEITLRSLIYDQKKFLTFYSDPGISTYIDLDIDDFSQSKVKSGKSEKVNELLKEKTKEIRANFKEAYAEFQYNIKLRNEATDSIKKRQFQLVIDSLEEKVLEPIYVKQTLLWLDFVKDNPQSFVSVYRLLTTTKSRIGLPFMDQQQKLYNQLNDKIKKSPVGLMVKENLRNYSESNIGAKAPDFSLKDYENKNIKLSDFKGKYVLLDFWASWCIPCLEDFPALKEYYQKYNPGLEIIGISRDEDPEKWRRALTKYEVNHWKQISLAENKNKSVEKNYFVSAIPVKVLINPEGKIIARWRGSGKENSKELEDLLKRFFHD</sequence>
<keyword evidence="2" id="KW-0201">Cytochrome c-type biogenesis</keyword>
<evidence type="ECO:0000256" key="3">
    <source>
        <dbReference type="ARBA" id="ARBA00023157"/>
    </source>
</evidence>
<dbReference type="EMBL" id="CP067018">
    <property type="protein sequence ID" value="QQN57449.1"/>
    <property type="molecule type" value="Genomic_DNA"/>
</dbReference>
<protein>
    <submittedName>
        <fullName evidence="6">AhpC/TSA family protein</fullName>
    </submittedName>
</protein>
<keyword evidence="3" id="KW-1015">Disulfide bond</keyword>